<keyword evidence="8" id="KW-0808">Transferase</keyword>
<dbReference type="InterPro" id="IPR036097">
    <property type="entry name" value="HisK_dim/P_sf"/>
</dbReference>
<sequence>MNLRIFLLSVFLLHSTIFFAQKSRTLTDFEKEFKSRSSRFLNNNTFSKAQTFFFAKEWDSTLVYTSKGLNGVNGNKEFVDYCYYLRAYSFKRKRLYRESEKEFAKISEEFDFYNRIKVYLGEIALEEGQFKKAIEYFERVNDVNTYEMAEIEKNDIEHNLGLCYLHLEKFDKAEYYLLKTIRSLEIEKDTIELVGSYGDMANLYYVQYKDDEAIPYFEKAYALSKYTKRFDLKQNTALNMSVVEENRKKYVKSLTYRKEYEQWKDSLTDQNKIYEVAQLEKKFAVKEKQKEVSLLLAINKLKIAERNGFLYSAIILLFLLGTLFYSYRGKIKRNKIITAQKETLNTLNDTKDKLFSIVSHDLRSSVNAIRTSNKKVKHSLETKNLEELNKLLEQNSAVVNGAYGLLDNLLHWALLQTRQSYFEITSIRLSSIVEQVAYNYIPLMEQKNIVFENRVLKSIIVEVDQESLKIVLRNLLDNAIKFSKPEGSILVYTEDSDEMYCDLIVKDSGIGMDEDTQTALMESSKLLSKKKSEKAIGTGLGLHLVKSMMVKNSGKFSIESQLGKGTKMIISLPKKSHNG</sequence>
<dbReference type="Proteomes" id="UP001257277">
    <property type="component" value="Unassembled WGS sequence"/>
</dbReference>
<dbReference type="SUPFAM" id="SSF55874">
    <property type="entry name" value="ATPase domain of HSP90 chaperone/DNA topoisomerase II/histidine kinase"/>
    <property type="match status" value="1"/>
</dbReference>
<evidence type="ECO:0000256" key="5">
    <source>
        <dbReference type="SAM" id="Phobius"/>
    </source>
</evidence>
<protein>
    <recommendedName>
        <fullName evidence="2">histidine kinase</fullName>
        <ecNumber evidence="2">2.7.13.3</ecNumber>
    </recommendedName>
</protein>
<keyword evidence="8" id="KW-0418">Kinase</keyword>
<feature type="transmembrane region" description="Helical" evidence="5">
    <location>
        <begin position="308"/>
        <end position="327"/>
    </location>
</feature>
<evidence type="ECO:0000256" key="1">
    <source>
        <dbReference type="ARBA" id="ARBA00000085"/>
    </source>
</evidence>
<dbReference type="InterPro" id="IPR005467">
    <property type="entry name" value="His_kinase_dom"/>
</dbReference>
<organism evidence="8 9">
    <name type="scientific">Asprobacillus argus</name>
    <dbReference type="NCBI Taxonomy" id="3076534"/>
    <lineage>
        <taxon>Bacteria</taxon>
        <taxon>Pseudomonadati</taxon>
        <taxon>Bacteroidota</taxon>
        <taxon>Flavobacteriia</taxon>
        <taxon>Flavobacteriales</taxon>
        <taxon>Flavobacteriaceae</taxon>
        <taxon>Asprobacillus</taxon>
    </lineage>
</organism>
<dbReference type="PANTHER" id="PTHR43547:SF2">
    <property type="entry name" value="HYBRID SIGNAL TRANSDUCTION HISTIDINE KINASE C"/>
    <property type="match status" value="1"/>
</dbReference>
<evidence type="ECO:0000256" key="3">
    <source>
        <dbReference type="ARBA" id="ARBA00022553"/>
    </source>
</evidence>
<dbReference type="SUPFAM" id="SSF47384">
    <property type="entry name" value="Homodimeric domain of signal transducing histidine kinase"/>
    <property type="match status" value="1"/>
</dbReference>
<reference evidence="8 9" key="1">
    <citation type="submission" date="2023-09" db="EMBL/GenBank/DDBJ databases">
        <title>Novel taxa isolated from Blanes Bay.</title>
        <authorList>
            <person name="Rey-Velasco X."/>
            <person name="Lucena T."/>
        </authorList>
    </citation>
    <scope>NUCLEOTIDE SEQUENCE [LARGE SCALE GENOMIC DNA]</scope>
    <source>
        <strain evidence="8 9">S356</strain>
    </source>
</reference>
<dbReference type="PROSITE" id="PS50109">
    <property type="entry name" value="HIS_KIN"/>
    <property type="match status" value="1"/>
</dbReference>
<keyword evidence="5" id="KW-0472">Membrane</keyword>
<evidence type="ECO:0000256" key="4">
    <source>
        <dbReference type="PROSITE-ProRule" id="PRU00339"/>
    </source>
</evidence>
<evidence type="ECO:0000313" key="9">
    <source>
        <dbReference type="Proteomes" id="UP001257277"/>
    </source>
</evidence>
<dbReference type="InterPro" id="IPR019734">
    <property type="entry name" value="TPR_rpt"/>
</dbReference>
<dbReference type="EC" id="2.7.13.3" evidence="2"/>
<feature type="signal peptide" evidence="6">
    <location>
        <begin position="1"/>
        <end position="20"/>
    </location>
</feature>
<comment type="catalytic activity">
    <reaction evidence="1">
        <text>ATP + protein L-histidine = ADP + protein N-phospho-L-histidine.</text>
        <dbReference type="EC" id="2.7.13.3"/>
    </reaction>
</comment>
<dbReference type="PROSITE" id="PS50005">
    <property type="entry name" value="TPR"/>
    <property type="match status" value="1"/>
</dbReference>
<dbReference type="InterPro" id="IPR003594">
    <property type="entry name" value="HATPase_dom"/>
</dbReference>
<evidence type="ECO:0000313" key="8">
    <source>
        <dbReference type="EMBL" id="MDT7832578.1"/>
    </source>
</evidence>
<dbReference type="Pfam" id="PF02518">
    <property type="entry name" value="HATPase_c"/>
    <property type="match status" value="1"/>
</dbReference>
<dbReference type="PRINTS" id="PR00344">
    <property type="entry name" value="BCTRLSENSOR"/>
</dbReference>
<dbReference type="PANTHER" id="PTHR43547">
    <property type="entry name" value="TWO-COMPONENT HISTIDINE KINASE"/>
    <property type="match status" value="1"/>
</dbReference>
<feature type="domain" description="Histidine kinase" evidence="7">
    <location>
        <begin position="357"/>
        <end position="576"/>
    </location>
</feature>
<dbReference type="InterPro" id="IPR011990">
    <property type="entry name" value="TPR-like_helical_dom_sf"/>
</dbReference>
<keyword evidence="5" id="KW-0812">Transmembrane</keyword>
<evidence type="ECO:0000256" key="6">
    <source>
        <dbReference type="SAM" id="SignalP"/>
    </source>
</evidence>
<dbReference type="Gene3D" id="3.30.565.10">
    <property type="entry name" value="Histidine kinase-like ATPase, C-terminal domain"/>
    <property type="match status" value="1"/>
</dbReference>
<dbReference type="SMART" id="SM00387">
    <property type="entry name" value="HATPase_c"/>
    <property type="match status" value="1"/>
</dbReference>
<dbReference type="EMBL" id="JAVTTO010000003">
    <property type="protein sequence ID" value="MDT7832578.1"/>
    <property type="molecule type" value="Genomic_DNA"/>
</dbReference>
<dbReference type="GO" id="GO:0016301">
    <property type="term" value="F:kinase activity"/>
    <property type="evidence" value="ECO:0007669"/>
    <property type="project" value="UniProtKB-KW"/>
</dbReference>
<accession>A0ABU3LG44</accession>
<keyword evidence="5" id="KW-1133">Transmembrane helix</keyword>
<keyword evidence="9" id="KW-1185">Reference proteome</keyword>
<keyword evidence="6" id="KW-0732">Signal</keyword>
<keyword evidence="4" id="KW-0802">TPR repeat</keyword>
<dbReference type="Gene3D" id="1.25.40.10">
    <property type="entry name" value="Tetratricopeptide repeat domain"/>
    <property type="match status" value="1"/>
</dbReference>
<dbReference type="InterPro" id="IPR036890">
    <property type="entry name" value="HATPase_C_sf"/>
</dbReference>
<evidence type="ECO:0000256" key="2">
    <source>
        <dbReference type="ARBA" id="ARBA00012438"/>
    </source>
</evidence>
<evidence type="ECO:0000259" key="7">
    <source>
        <dbReference type="PROSITE" id="PS50109"/>
    </source>
</evidence>
<keyword evidence="3" id="KW-0597">Phosphoprotein</keyword>
<dbReference type="Gene3D" id="1.10.287.130">
    <property type="match status" value="1"/>
</dbReference>
<dbReference type="SUPFAM" id="SSF48452">
    <property type="entry name" value="TPR-like"/>
    <property type="match status" value="2"/>
</dbReference>
<comment type="caution">
    <text evidence="8">The sequence shown here is derived from an EMBL/GenBank/DDBJ whole genome shotgun (WGS) entry which is preliminary data.</text>
</comment>
<dbReference type="InterPro" id="IPR004358">
    <property type="entry name" value="Sig_transdc_His_kin-like_C"/>
</dbReference>
<name>A0ABU3LG44_9FLAO</name>
<feature type="chain" id="PRO_5045450681" description="histidine kinase" evidence="6">
    <location>
        <begin position="21"/>
        <end position="579"/>
    </location>
</feature>
<gene>
    <name evidence="8" type="ORF">RQM59_09315</name>
</gene>
<proteinExistence type="predicted"/>
<dbReference type="SMART" id="SM00028">
    <property type="entry name" value="TPR"/>
    <property type="match status" value="3"/>
</dbReference>
<feature type="repeat" description="TPR" evidence="4">
    <location>
        <begin position="114"/>
        <end position="147"/>
    </location>
</feature>
<dbReference type="RefSeq" id="WP_349241838.1">
    <property type="nucleotide sequence ID" value="NZ_JAVTTO010000003.1"/>
</dbReference>